<organism evidence="1 2">
    <name type="scientific">Caryophanon tenue</name>
    <dbReference type="NCBI Taxonomy" id="33978"/>
    <lineage>
        <taxon>Bacteria</taxon>
        <taxon>Bacillati</taxon>
        <taxon>Bacillota</taxon>
        <taxon>Bacilli</taxon>
        <taxon>Bacillales</taxon>
        <taxon>Caryophanaceae</taxon>
        <taxon>Caryophanon</taxon>
    </lineage>
</organism>
<proteinExistence type="predicted"/>
<reference evidence="1 2" key="1">
    <citation type="submission" date="2016-07" db="EMBL/GenBank/DDBJ databases">
        <title>Caryophanon tenue genome sequencing.</title>
        <authorList>
            <person name="Verma A."/>
            <person name="Pal Y."/>
            <person name="Krishnamurthi S."/>
        </authorList>
    </citation>
    <scope>NUCLEOTIDE SEQUENCE [LARGE SCALE GENOMIC DNA]</scope>
    <source>
        <strain evidence="1 2">DSM 14152</strain>
    </source>
</reference>
<evidence type="ECO:0000313" key="2">
    <source>
        <dbReference type="Proteomes" id="UP000093199"/>
    </source>
</evidence>
<dbReference type="AlphaFoldDB" id="A0A1C0YAV9"/>
<gene>
    <name evidence="1" type="ORF">A6M13_15700</name>
</gene>
<dbReference type="Proteomes" id="UP000093199">
    <property type="component" value="Unassembled WGS sequence"/>
</dbReference>
<comment type="caution">
    <text evidence="1">The sequence shown here is derived from an EMBL/GenBank/DDBJ whole genome shotgun (WGS) entry which is preliminary data.</text>
</comment>
<keyword evidence="2" id="KW-1185">Reference proteome</keyword>
<evidence type="ECO:0000313" key="1">
    <source>
        <dbReference type="EMBL" id="OCS84327.1"/>
    </source>
</evidence>
<name>A0A1C0YAV9_9BACL</name>
<sequence length="269" mass="32298">MDEISLNMIANLKIAKQKYAETFLYALNVKYQSQLDTYARQFKHAQRSKRSKTLHISAHAYERWNTRVGPIVEKSTLQPLLSSILMLQPWRFRKMNENIWVLDEDILFVVDLTSEQMKIVTFLGRISLNPVLQNLRAVYSYVNNEHDRIDLQQQLEQLQLQALPILPKRIAYVEGSNSTYWLEYFEVDFDEEPVIYCSVYNSVQGKTEAYYIYLSNPQQRPLHRKVLNLLYKWGYYEFLRDYYEHFDQAKMHNIAMKMQRKVQKRLQYI</sequence>
<dbReference type="EMBL" id="MASJ01000027">
    <property type="protein sequence ID" value="OCS84327.1"/>
    <property type="molecule type" value="Genomic_DNA"/>
</dbReference>
<accession>A0A1C0YAV9</accession>
<protein>
    <submittedName>
        <fullName evidence="1">Uncharacterized protein</fullName>
    </submittedName>
</protein>